<dbReference type="Gene3D" id="1.10.132.60">
    <property type="entry name" value="DNA polymerase family B, C-terminal domain"/>
    <property type="match status" value="1"/>
</dbReference>
<gene>
    <name evidence="20" type="primary">PARPA_00007.1 scaffold 9</name>
</gene>
<dbReference type="InterPro" id="IPR055191">
    <property type="entry name" value="POL2_thumb"/>
</dbReference>
<dbReference type="GO" id="GO:0008270">
    <property type="term" value="F:zinc ion binding"/>
    <property type="evidence" value="ECO:0007669"/>
    <property type="project" value="UniProtKB-KW"/>
</dbReference>
<dbReference type="GO" id="GO:0006272">
    <property type="term" value="P:leading strand elongation"/>
    <property type="evidence" value="ECO:0007669"/>
    <property type="project" value="TreeGrafter"/>
</dbReference>
<dbReference type="GO" id="GO:0051539">
    <property type="term" value="F:4 iron, 4 sulfur cluster binding"/>
    <property type="evidence" value="ECO:0007669"/>
    <property type="project" value="UniProtKB-KW"/>
</dbReference>
<dbReference type="InterPro" id="IPR013697">
    <property type="entry name" value="DNA_pol_e_suA_C"/>
</dbReference>
<evidence type="ECO:0000313" key="20">
    <source>
        <dbReference type="EMBL" id="CEP06775.1"/>
    </source>
</evidence>
<dbReference type="GO" id="GO:0003887">
    <property type="term" value="F:DNA-directed DNA polymerase activity"/>
    <property type="evidence" value="ECO:0007669"/>
    <property type="project" value="UniProtKB-KW"/>
</dbReference>
<keyword evidence="10 17" id="KW-0862">Zinc</keyword>
<dbReference type="Gene3D" id="3.30.420.10">
    <property type="entry name" value="Ribonuclease H-like superfamily/Ribonuclease H"/>
    <property type="match status" value="1"/>
</dbReference>
<keyword evidence="9 17" id="KW-0863">Zinc-finger</keyword>
<dbReference type="Gene3D" id="3.90.1600.10">
    <property type="entry name" value="Palm domain of DNA polymerase"/>
    <property type="match status" value="1"/>
</dbReference>
<keyword evidence="6 17" id="KW-0548">Nucleotidyltransferase</keyword>
<name>A0A0B7MU18_9FUNG</name>
<comment type="cofactor">
    <cofactor evidence="1 17">
        <name>[4Fe-4S] cluster</name>
        <dbReference type="ChEBI" id="CHEBI:49883"/>
    </cofactor>
</comment>
<dbReference type="PANTHER" id="PTHR10670">
    <property type="entry name" value="DNA POLYMERASE EPSILON CATALYTIC SUBUNIT A"/>
    <property type="match status" value="1"/>
</dbReference>
<dbReference type="Gene3D" id="1.10.287.690">
    <property type="entry name" value="Helix hairpin bin"/>
    <property type="match status" value="1"/>
</dbReference>
<comment type="catalytic activity">
    <reaction evidence="16 17">
        <text>DNA(n) + a 2'-deoxyribonucleoside 5'-triphosphate = DNA(n+1) + diphosphate</text>
        <dbReference type="Rhea" id="RHEA:22508"/>
        <dbReference type="Rhea" id="RHEA-COMP:17339"/>
        <dbReference type="Rhea" id="RHEA-COMP:17340"/>
        <dbReference type="ChEBI" id="CHEBI:33019"/>
        <dbReference type="ChEBI" id="CHEBI:61560"/>
        <dbReference type="ChEBI" id="CHEBI:173112"/>
        <dbReference type="EC" id="2.7.7.7"/>
    </reaction>
</comment>
<comment type="similarity">
    <text evidence="3 17">Belongs to the DNA polymerase type-B family.</text>
</comment>
<evidence type="ECO:0000256" key="15">
    <source>
        <dbReference type="ARBA" id="ARBA00023242"/>
    </source>
</evidence>
<dbReference type="Gene3D" id="3.30.342.10">
    <property type="entry name" value="DNA Polymerase, chain B, domain 1"/>
    <property type="match status" value="1"/>
</dbReference>
<dbReference type="InterPro" id="IPR012337">
    <property type="entry name" value="RNaseH-like_sf"/>
</dbReference>
<evidence type="ECO:0000256" key="13">
    <source>
        <dbReference type="ARBA" id="ARBA00023014"/>
    </source>
</evidence>
<keyword evidence="7 17" id="KW-0235">DNA replication</keyword>
<dbReference type="FunFam" id="1.10.287.690:FF:000005">
    <property type="entry name" value="DNA polymerase epsilon catalytic subunit"/>
    <property type="match status" value="1"/>
</dbReference>
<evidence type="ECO:0000256" key="1">
    <source>
        <dbReference type="ARBA" id="ARBA00001966"/>
    </source>
</evidence>
<dbReference type="InterPro" id="IPR029703">
    <property type="entry name" value="POL2"/>
</dbReference>
<dbReference type="Pfam" id="PF08490">
    <property type="entry name" value="DUF1744"/>
    <property type="match status" value="1"/>
</dbReference>
<dbReference type="SUPFAM" id="SSF56672">
    <property type="entry name" value="DNA/RNA polymerases"/>
    <property type="match status" value="1"/>
</dbReference>
<dbReference type="OrthoDB" id="10060449at2759"/>
<evidence type="ECO:0000256" key="14">
    <source>
        <dbReference type="ARBA" id="ARBA00023125"/>
    </source>
</evidence>
<evidence type="ECO:0000256" key="9">
    <source>
        <dbReference type="ARBA" id="ARBA00022771"/>
    </source>
</evidence>
<evidence type="ECO:0000256" key="11">
    <source>
        <dbReference type="ARBA" id="ARBA00022932"/>
    </source>
</evidence>
<keyword evidence="15 17" id="KW-0539">Nucleus</keyword>
<dbReference type="GO" id="GO:0000166">
    <property type="term" value="F:nucleotide binding"/>
    <property type="evidence" value="ECO:0007669"/>
    <property type="project" value="InterPro"/>
</dbReference>
<dbReference type="GO" id="GO:0003677">
    <property type="term" value="F:DNA binding"/>
    <property type="evidence" value="ECO:0007669"/>
    <property type="project" value="UniProtKB-KW"/>
</dbReference>
<dbReference type="STRING" id="35722.A0A0B7MU18"/>
<feature type="domain" description="DNA polymerase epsilon catalytic subunit A C-terminal" evidence="19">
    <location>
        <begin position="1543"/>
        <end position="1947"/>
    </location>
</feature>
<dbReference type="FunFam" id="3.30.420.10:FF:000010">
    <property type="entry name" value="DNA polymerase epsilon catalytic subunit"/>
    <property type="match status" value="1"/>
</dbReference>
<sequence>MAAKPEFGVSSSTKTTLGNKRGGRGGHSMGATRATTSFKQFGLPKNASSNEQSNVDQRFEDVAVLDAIDANFEFERYQEGPERLGWLLNMHETLVKDSDWPTGRSGVDYYFINNTGDTFKTTLLFSPYFFIGCKPGTESEVEDYLHRKFEDVIEKMKRVRKEDLKQPNHLIGNTRTYIQLSFRNQSDLYSVRKVLLPIAKKNQEKQSTLDSYAEVINATNNIGYENPSHSAAMSTRKTSEESLENVMDIREYDVPYYVRVAMDLDIRVGLWYIAKALMDGTVELTRQTELVHRPEPVVLAFDIETTKLPLKFPDVTIDSIMMISYMIDGRGYLITNREIISQDIDDFDYTPKPEFEGPFIIFNEDDEEALLRRFFEHIQQTKPAIFVTYNGDFFDWPFVEGRAKAHGIDMYQEIGVYKDEEDEYKCKHASHMDAFRWVKRDSYLPQGSQGLKAVTTAKLGYNPMELDPENMTRFASEQPQVLAQYSVSDAVATYYLYMKYVHPFIFSLCNIIPLVPDEVLRKGTGTLCELLLMVEAYRVNVIMPNKHVDEAVQFHEGHLLESETYVGGHVEALEAGVFRSDISSDFKIDPSAAQELIDQLDDALKFTIQVEEKKSLQDIVNYDEVKAEIQQKLEELRDKPMRQEPPLIYHLDVAAMYPNIILTNRLQPDAMVDESHCATCEFNVSNKTCDRRMKWMWRGEYFPAKRNEYRMIENQLMIETFPPKYPNGPSRNWNTLTESERSTLLRSRLTDYCRRVYKKVKETKEVERESIICQRENPFYIETVRAFRDRRYEYKGMHKTWKGKLDGAVKDGSATKITEAKNMIVLYDSLQLAHKVILNSFYGYVMRKGARWHSLEMAGIVCLTGSKIIQMARQLVERIGRPLELDTDGIWCILPKSFPERFKFSLANGKSFAIDYPCTMLNHLVHAQFTNDQYQRLSNPETFEYSVSKENSIFFEIDGPYRAMILPSSTAEDKLLKKRYAVYNKNGSLAELKGFEVKRRGELKLIKIFQSEIFGMFLKGETLEECYAAVAQVADRWLDVLFSKAVNLEDEELFELISENRSMSRTLEEYGAQKSTAISTAKRLSEFLGDQMIKDKGLACKFIISARPYDIPVSERAVPVAIFQAEPSVKKHFLRKWLRDNTLETFDIRDILDWDYYVERFGSVIQKIITIPAAMQKVRNPVPRVRHPDWLFKRVAAKDDKFKQHRITDMFSKSDKPLLEDVMDIDDIEELSVSGAAPIAGNGVHGLPKVAKVVKRKHGAVPSVFDINAPLAEEDLKENMPDWHVDYPAWLEFQKRKWKRQRLIREHNRELGHDSQFLSTQTSGTASFFRRQTGSLVTSVWEVLQIVETDIPGEYRMWIMVQDQMFNIRLTVPRTFYINSKQPSPQVLQLENPSCSVTKCTRTLPRSHPVHNLYQMLMPETTYQNESKKFTNIFNDPSTEGVYETQVPLLARAILQLGATCQYDKPKGGGPARKMDDQFTLQDLVQRSEMANHYISEPKQFNYIYLFHTHSDNRHFFTLLGATIPVAQVFVVGLSRRNQQVPNIARMYSEKYQALFGGDQGKAKSSDTVEIPSTCEFETNYAANERDALKAINKALSKYLDNKRGKAVLAINSPRSSSYLASNARMLNALPFVRIPSMQQDNRFDALNWVTPVVNRMLKHYMELGTWIDEKMAQARYANIPFCNVPDDPYLFMADILFARKLIKSDMIIWWSASPMPDLGGREEDESLAMMPEIVNTELSFPGTYETVCVEIDVVRLCLNTIIEANVINELEGATGGLGGFDTSTYTLDDFASGNNVNNAAAFGENMVSAKTFAMLRSLVQQWFHQALTDKNSRYGEHMIDALHRWLLSTNAHMYDPSLYSLVHSMMKKVFIQLVAEFKRLGATIVFANFHKIVLTTSKETMESALPYFEYLYRSIQHKQVFEVLELNPTIYWNVLIWMDEKNYAGVMASEDQEHNHTPVVTKKWNIEDYLPEVSRTLFSKQTAAFVYKVYTFKRQFPRAIGSQMRQESDAAPDPRVQNLQRYVKQDVARKMLRKLPLLIRRQEEQLAHADADMAFPQLAGSHLAMDNPALEYVKSVCAVLNLDSRVEDQVRVLKRSALEVVGGISDFSDMAQFRNPCEYFKLTEIICSYCNYTTDLDFCRDKELMPKQGHIQAWRCKGCHSEYDKRLIEDRMITQIQTWFTANDIQDLRCSRCHTIKTENLMRQCDKCGSEYTKTLSKPELERKLKVFRNVAKEQQLTRLSESIDIYMIDL</sequence>
<evidence type="ECO:0000256" key="16">
    <source>
        <dbReference type="ARBA" id="ARBA00049244"/>
    </source>
</evidence>
<dbReference type="CDD" id="cd05535">
    <property type="entry name" value="POLBc_epsilon"/>
    <property type="match status" value="1"/>
</dbReference>
<dbReference type="Pfam" id="PF03104">
    <property type="entry name" value="DNA_pol_B_exo1"/>
    <property type="match status" value="1"/>
</dbReference>
<feature type="region of interest" description="Disordered" evidence="18">
    <location>
        <begin position="1"/>
        <end position="31"/>
    </location>
</feature>
<evidence type="ECO:0000313" key="21">
    <source>
        <dbReference type="Proteomes" id="UP000054107"/>
    </source>
</evidence>
<dbReference type="GO" id="GO:0006297">
    <property type="term" value="P:nucleotide-excision repair, DNA gap filling"/>
    <property type="evidence" value="ECO:0007669"/>
    <property type="project" value="TreeGrafter"/>
</dbReference>
<organism evidence="20 21">
    <name type="scientific">Parasitella parasitica</name>
    <dbReference type="NCBI Taxonomy" id="35722"/>
    <lineage>
        <taxon>Eukaryota</taxon>
        <taxon>Fungi</taxon>
        <taxon>Fungi incertae sedis</taxon>
        <taxon>Mucoromycota</taxon>
        <taxon>Mucoromycotina</taxon>
        <taxon>Mucoromycetes</taxon>
        <taxon>Mucorales</taxon>
        <taxon>Mucorineae</taxon>
        <taxon>Mucoraceae</taxon>
        <taxon>Parasitella</taxon>
    </lineage>
</organism>
<reference evidence="20 21" key="1">
    <citation type="submission" date="2014-09" db="EMBL/GenBank/DDBJ databases">
        <authorList>
            <person name="Ellenberger Sabrina"/>
        </authorList>
    </citation>
    <scope>NUCLEOTIDE SEQUENCE [LARGE SCALE GENOMIC DNA]</scope>
    <source>
        <strain evidence="20 21">CBS 412.66</strain>
    </source>
</reference>
<keyword evidence="5 17" id="KW-0808">Transferase</keyword>
<evidence type="ECO:0000256" key="5">
    <source>
        <dbReference type="ARBA" id="ARBA00022679"/>
    </source>
</evidence>
<dbReference type="InterPro" id="IPR042087">
    <property type="entry name" value="DNA_pol_B_thumb"/>
</dbReference>
<dbReference type="SUPFAM" id="SSF53098">
    <property type="entry name" value="Ribonuclease H-like"/>
    <property type="match status" value="1"/>
</dbReference>
<keyword evidence="13 17" id="KW-0411">Iron-sulfur</keyword>
<keyword evidence="14 17" id="KW-0238">DNA-binding</keyword>
<keyword evidence="11 17" id="KW-0239">DNA-directed DNA polymerase</keyword>
<dbReference type="GO" id="GO:0045004">
    <property type="term" value="P:DNA replication proofreading"/>
    <property type="evidence" value="ECO:0007669"/>
    <property type="project" value="TreeGrafter"/>
</dbReference>
<dbReference type="EC" id="2.7.7.7" evidence="17"/>
<evidence type="ECO:0000256" key="18">
    <source>
        <dbReference type="SAM" id="MobiDB-lite"/>
    </source>
</evidence>
<evidence type="ECO:0000259" key="19">
    <source>
        <dbReference type="SMART" id="SM01159"/>
    </source>
</evidence>
<dbReference type="EMBL" id="LN718630">
    <property type="protein sequence ID" value="CEP06775.1"/>
    <property type="molecule type" value="Genomic_DNA"/>
</dbReference>
<dbReference type="CDD" id="cd05779">
    <property type="entry name" value="DNA_polB_epsilon_exo"/>
    <property type="match status" value="1"/>
</dbReference>
<dbReference type="Proteomes" id="UP000054107">
    <property type="component" value="Unassembled WGS sequence"/>
</dbReference>
<evidence type="ECO:0000256" key="3">
    <source>
        <dbReference type="ARBA" id="ARBA00005755"/>
    </source>
</evidence>
<dbReference type="Pfam" id="PF22912">
    <property type="entry name" value="zf-DPOE"/>
    <property type="match status" value="1"/>
</dbReference>
<keyword evidence="8 17" id="KW-0479">Metal-binding</keyword>
<dbReference type="InterPro" id="IPR006172">
    <property type="entry name" value="DNA-dir_DNA_pol_B"/>
</dbReference>
<dbReference type="FunFam" id="1.10.132.60:FF:000002">
    <property type="entry name" value="DNA polymerase epsilon catalytic subunit"/>
    <property type="match status" value="1"/>
</dbReference>
<evidence type="ECO:0000256" key="2">
    <source>
        <dbReference type="ARBA" id="ARBA00004123"/>
    </source>
</evidence>
<proteinExistence type="inferred from homology"/>
<dbReference type="GO" id="GO:0000278">
    <property type="term" value="P:mitotic cell cycle"/>
    <property type="evidence" value="ECO:0007669"/>
    <property type="project" value="TreeGrafter"/>
</dbReference>
<evidence type="ECO:0000256" key="17">
    <source>
        <dbReference type="RuleBase" id="RU365029"/>
    </source>
</evidence>
<keyword evidence="21" id="KW-1185">Reference proteome</keyword>
<dbReference type="InterPro" id="IPR036397">
    <property type="entry name" value="RNaseH_sf"/>
</dbReference>
<feature type="compositionally biased region" description="Polar residues" evidence="18">
    <location>
        <begin position="9"/>
        <end position="18"/>
    </location>
</feature>
<dbReference type="Pfam" id="PF22634">
    <property type="entry name" value="POL2_thumb"/>
    <property type="match status" value="1"/>
</dbReference>
<evidence type="ECO:0000256" key="6">
    <source>
        <dbReference type="ARBA" id="ARBA00022695"/>
    </source>
</evidence>
<dbReference type="InterPro" id="IPR043502">
    <property type="entry name" value="DNA/RNA_pol_sf"/>
</dbReference>
<dbReference type="GO" id="GO:0008310">
    <property type="term" value="F:single-stranded DNA 3'-5' DNA exonuclease activity"/>
    <property type="evidence" value="ECO:0007669"/>
    <property type="project" value="TreeGrafter"/>
</dbReference>
<comment type="subcellular location">
    <subcellularLocation>
        <location evidence="2 17">Nucleus</location>
    </subcellularLocation>
</comment>
<evidence type="ECO:0000256" key="10">
    <source>
        <dbReference type="ARBA" id="ARBA00022833"/>
    </source>
</evidence>
<dbReference type="GO" id="GO:0008622">
    <property type="term" value="C:epsilon DNA polymerase complex"/>
    <property type="evidence" value="ECO:0007669"/>
    <property type="project" value="InterPro"/>
</dbReference>
<evidence type="ECO:0000256" key="12">
    <source>
        <dbReference type="ARBA" id="ARBA00023004"/>
    </source>
</evidence>
<dbReference type="SMART" id="SM01159">
    <property type="entry name" value="DUF1744"/>
    <property type="match status" value="1"/>
</dbReference>
<dbReference type="SMART" id="SM00486">
    <property type="entry name" value="POLBc"/>
    <property type="match status" value="1"/>
</dbReference>
<evidence type="ECO:0000256" key="4">
    <source>
        <dbReference type="ARBA" id="ARBA00022485"/>
    </source>
</evidence>
<dbReference type="GO" id="GO:0006287">
    <property type="term" value="P:base-excision repair, gap-filling"/>
    <property type="evidence" value="ECO:0007669"/>
    <property type="project" value="TreeGrafter"/>
</dbReference>
<comment type="function">
    <text evidence="17">DNA polymerase II participates in chromosomal DNA replication.</text>
</comment>
<dbReference type="InterPro" id="IPR054475">
    <property type="entry name" value="Znf-DPOE"/>
</dbReference>
<evidence type="ECO:0000256" key="7">
    <source>
        <dbReference type="ARBA" id="ARBA00022705"/>
    </source>
</evidence>
<evidence type="ECO:0000256" key="8">
    <source>
        <dbReference type="ARBA" id="ARBA00022723"/>
    </source>
</evidence>
<protein>
    <recommendedName>
        <fullName evidence="17">DNA polymerase epsilon catalytic subunit</fullName>
        <ecNumber evidence="17">2.7.7.7</ecNumber>
    </recommendedName>
</protein>
<keyword evidence="4 17" id="KW-0004">4Fe-4S</keyword>
<dbReference type="InterPro" id="IPR023211">
    <property type="entry name" value="DNA_pol_palm_dom_sf"/>
</dbReference>
<dbReference type="InterPro" id="IPR006133">
    <property type="entry name" value="DNA-dir_DNA_pol_B_exonuc"/>
</dbReference>
<keyword evidence="12 17" id="KW-0408">Iron</keyword>
<dbReference type="Pfam" id="PF23250">
    <property type="entry name" value="zf_DPOE_2"/>
    <property type="match status" value="1"/>
</dbReference>
<dbReference type="PANTHER" id="PTHR10670:SF0">
    <property type="entry name" value="DNA POLYMERASE EPSILON CATALYTIC SUBUNIT A"/>
    <property type="match status" value="1"/>
</dbReference>
<dbReference type="FunFam" id="3.90.1600.10:FF:000006">
    <property type="entry name" value="DNA polymerase epsilon catalytic subunit"/>
    <property type="match status" value="1"/>
</dbReference>
<accession>A0A0B7MU18</accession>